<keyword evidence="2" id="KW-0624">Polysaccharide degradation</keyword>
<dbReference type="GO" id="GO:0045493">
    <property type="term" value="P:xylan catabolic process"/>
    <property type="evidence" value="ECO:0007669"/>
    <property type="project" value="UniProtKB-KW"/>
</dbReference>
<keyword evidence="4" id="KW-0119">Carbohydrate metabolism</keyword>
<sequence length="459" mass="50819">MDYVFYSAPIDDLSNWTNNGVNYRAQQDPGYSNRRPYLFAPDVVRGNDGRYYLYYSLAGPKGSGGYSGPISVAVSDAPDGQYEYLGNIRNADGTVYDEHVLFDPAVINDDGQIRLYYGACYPFDDLPAWLRPLTYPIQTKIFGKSRARIKAVDSIFGAMAVELADDMLTVTNIPQRIIPTKTKGTEFEGHSFWEASSIRKIGSTYYFVYSSIKSHELCYATSEFPDRGFVYRGTIVSNGDVVFEGRKPEDRVNQTGTNHGSIEQLGSQWFVFYHRNTHGSRWSRQACVEPITILPDGSVPQVEITSTGFHDGPLLADGRYSAMICSSLRKGRMPHGPARWRSVPTISSDDVDRFVGDITSGTVIGYKRFRFDGPTELSIRTRGNGTGGLLVSIDNEAVSTVSIGPSTDWTRRAVRVERAGVGELTFSYSGRGSIDLLDIEFAPLGEELATAPHRRASAP</sequence>
<dbReference type="InterPro" id="IPR006710">
    <property type="entry name" value="Glyco_hydro_43"/>
</dbReference>
<dbReference type="EMBL" id="CP014145">
    <property type="protein sequence ID" value="AMB58612.1"/>
    <property type="molecule type" value="Genomic_DNA"/>
</dbReference>
<dbReference type="PANTHER" id="PTHR43772">
    <property type="entry name" value="ENDO-1,4-BETA-XYLANASE"/>
    <property type="match status" value="1"/>
</dbReference>
<evidence type="ECO:0000256" key="6">
    <source>
        <dbReference type="PIRSR" id="PIRSR606710-2"/>
    </source>
</evidence>
<keyword evidence="5 7" id="KW-0326">Glycosidase</keyword>
<keyword evidence="3 7" id="KW-0378">Hydrolase</keyword>
<evidence type="ECO:0000313" key="9">
    <source>
        <dbReference type="Proteomes" id="UP000058305"/>
    </source>
</evidence>
<dbReference type="PANTHER" id="PTHR43772:SF2">
    <property type="entry name" value="PUTATIVE (AFU_ORTHOLOGUE AFUA_2G04480)-RELATED"/>
    <property type="match status" value="1"/>
</dbReference>
<keyword evidence="2" id="KW-0858">Xylan degradation</keyword>
<evidence type="ECO:0000256" key="1">
    <source>
        <dbReference type="ARBA" id="ARBA00009865"/>
    </source>
</evidence>
<accession>A0A0X8E2P5</accession>
<gene>
    <name evidence="8" type="ORF">AWU67_06775</name>
</gene>
<protein>
    <recommendedName>
        <fullName evidence="10">Glycosyl hydrolases family 43</fullName>
    </recommendedName>
</protein>
<evidence type="ECO:0000256" key="7">
    <source>
        <dbReference type="RuleBase" id="RU361187"/>
    </source>
</evidence>
<dbReference type="SUPFAM" id="SSF75005">
    <property type="entry name" value="Arabinanase/levansucrase/invertase"/>
    <property type="match status" value="1"/>
</dbReference>
<name>A0A0X8E2P5_9MICO</name>
<evidence type="ECO:0000256" key="5">
    <source>
        <dbReference type="ARBA" id="ARBA00023295"/>
    </source>
</evidence>
<evidence type="ECO:0000256" key="2">
    <source>
        <dbReference type="ARBA" id="ARBA00022651"/>
    </source>
</evidence>
<dbReference type="InterPro" id="IPR023296">
    <property type="entry name" value="Glyco_hydro_beta-prop_sf"/>
</dbReference>
<dbReference type="AlphaFoldDB" id="A0A0X8E2P5"/>
<evidence type="ECO:0000256" key="4">
    <source>
        <dbReference type="ARBA" id="ARBA00023277"/>
    </source>
</evidence>
<keyword evidence="9" id="KW-1185">Reference proteome</keyword>
<feature type="site" description="Important for catalytic activity, responsible for pKa modulation of the active site Glu and correct orientation of both the proton donor and substrate" evidence="6">
    <location>
        <position position="103"/>
    </location>
</feature>
<comment type="similarity">
    <text evidence="1 7">Belongs to the glycosyl hydrolase 43 family.</text>
</comment>
<reference evidence="9" key="2">
    <citation type="submission" date="2016-01" db="EMBL/GenBank/DDBJ databases">
        <title>First complete genome sequence of a species in the genus Microterricola, an extremophilic cold active enzyme producing strain ERGS5:02 isolated from Sikkim Himalaya.</title>
        <authorList>
            <person name="Kumar R."/>
            <person name="Singh D."/>
            <person name="Swarnkar M.K."/>
        </authorList>
    </citation>
    <scope>NUCLEOTIDE SEQUENCE [LARGE SCALE GENOMIC DNA]</scope>
    <source>
        <strain evidence="9">ERGS5:02</strain>
    </source>
</reference>
<dbReference type="Proteomes" id="UP000058305">
    <property type="component" value="Chromosome"/>
</dbReference>
<organism evidence="8 9">
    <name type="scientific">Microterricola viridarii</name>
    <dbReference type="NCBI Taxonomy" id="412690"/>
    <lineage>
        <taxon>Bacteria</taxon>
        <taxon>Bacillati</taxon>
        <taxon>Actinomycetota</taxon>
        <taxon>Actinomycetes</taxon>
        <taxon>Micrococcales</taxon>
        <taxon>Microbacteriaceae</taxon>
        <taxon>Microterricola</taxon>
    </lineage>
</organism>
<proteinExistence type="inferred from homology"/>
<evidence type="ECO:0008006" key="10">
    <source>
        <dbReference type="Google" id="ProtNLM"/>
    </source>
</evidence>
<dbReference type="KEGG" id="mvd:AWU67_06775"/>
<reference evidence="8 9" key="1">
    <citation type="journal article" date="2016" name="J. Biotechnol.">
        <title>First complete genome sequence of a species in the genus Microterricola, an extremophilic cold active enzyme producing bacterial strain ERGS5:02 isolated from Sikkim Himalaya.</title>
        <authorList>
            <person name="Himanshu"/>
            <person name="Swarnkar M.K."/>
            <person name="Singh D."/>
            <person name="Kumar R."/>
        </authorList>
    </citation>
    <scope>NUCLEOTIDE SEQUENCE [LARGE SCALE GENOMIC DNA]</scope>
    <source>
        <strain evidence="8 9">ERGS5:02</strain>
    </source>
</reference>
<dbReference type="InterPro" id="IPR052176">
    <property type="entry name" value="Glycosyl_Hydrlase_43_Enz"/>
</dbReference>
<evidence type="ECO:0000313" key="8">
    <source>
        <dbReference type="EMBL" id="AMB58612.1"/>
    </source>
</evidence>
<evidence type="ECO:0000256" key="3">
    <source>
        <dbReference type="ARBA" id="ARBA00022801"/>
    </source>
</evidence>
<dbReference type="Gene3D" id="2.115.10.20">
    <property type="entry name" value="Glycosyl hydrolase domain, family 43"/>
    <property type="match status" value="1"/>
</dbReference>
<dbReference type="Pfam" id="PF04616">
    <property type="entry name" value="Glyco_hydro_43"/>
    <property type="match status" value="1"/>
</dbReference>
<dbReference type="GO" id="GO:0004553">
    <property type="term" value="F:hydrolase activity, hydrolyzing O-glycosyl compounds"/>
    <property type="evidence" value="ECO:0007669"/>
    <property type="project" value="InterPro"/>
</dbReference>